<proteinExistence type="predicted"/>
<dbReference type="EMBL" id="ABEU02000022">
    <property type="protein sequence ID" value="PNR30324.1"/>
    <property type="molecule type" value="Genomic_DNA"/>
</dbReference>
<reference evidence="1 3" key="1">
    <citation type="journal article" date="2008" name="Science">
        <title>The Physcomitrella genome reveals evolutionary insights into the conquest of land by plants.</title>
        <authorList>
            <person name="Rensing S."/>
            <person name="Lang D."/>
            <person name="Zimmer A."/>
            <person name="Terry A."/>
            <person name="Salamov A."/>
            <person name="Shapiro H."/>
            <person name="Nishiyama T."/>
            <person name="Perroud P.-F."/>
            <person name="Lindquist E."/>
            <person name="Kamisugi Y."/>
            <person name="Tanahashi T."/>
            <person name="Sakakibara K."/>
            <person name="Fujita T."/>
            <person name="Oishi K."/>
            <person name="Shin-I T."/>
            <person name="Kuroki Y."/>
            <person name="Toyoda A."/>
            <person name="Suzuki Y."/>
            <person name="Hashimoto A."/>
            <person name="Yamaguchi K."/>
            <person name="Sugano A."/>
            <person name="Kohara Y."/>
            <person name="Fujiyama A."/>
            <person name="Anterola A."/>
            <person name="Aoki S."/>
            <person name="Ashton N."/>
            <person name="Barbazuk W.B."/>
            <person name="Barker E."/>
            <person name="Bennetzen J."/>
            <person name="Bezanilla M."/>
            <person name="Blankenship R."/>
            <person name="Cho S.H."/>
            <person name="Dutcher S."/>
            <person name="Estelle M."/>
            <person name="Fawcett J.A."/>
            <person name="Gundlach H."/>
            <person name="Hanada K."/>
            <person name="Heyl A."/>
            <person name="Hicks K.A."/>
            <person name="Hugh J."/>
            <person name="Lohr M."/>
            <person name="Mayer K."/>
            <person name="Melkozernov A."/>
            <person name="Murata T."/>
            <person name="Nelson D."/>
            <person name="Pils B."/>
            <person name="Prigge M."/>
            <person name="Reiss B."/>
            <person name="Renner T."/>
            <person name="Rombauts S."/>
            <person name="Rushton P."/>
            <person name="Sanderfoot A."/>
            <person name="Schween G."/>
            <person name="Shiu S.-H."/>
            <person name="Stueber K."/>
            <person name="Theodoulou F.L."/>
            <person name="Tu H."/>
            <person name="Van de Peer Y."/>
            <person name="Verrier P.J."/>
            <person name="Waters E."/>
            <person name="Wood A."/>
            <person name="Yang L."/>
            <person name="Cove D."/>
            <person name="Cuming A."/>
            <person name="Hasebe M."/>
            <person name="Lucas S."/>
            <person name="Mishler D.B."/>
            <person name="Reski R."/>
            <person name="Grigoriev I."/>
            <person name="Quatrano R.S."/>
            <person name="Boore J.L."/>
        </authorList>
    </citation>
    <scope>NUCLEOTIDE SEQUENCE [LARGE SCALE GENOMIC DNA]</scope>
    <source>
        <strain evidence="2 3">cv. Gransden 2004</strain>
    </source>
</reference>
<reference evidence="1 3" key="2">
    <citation type="journal article" date="2018" name="Plant J.">
        <title>The Physcomitrella patens chromosome-scale assembly reveals moss genome structure and evolution.</title>
        <authorList>
            <person name="Lang D."/>
            <person name="Ullrich K.K."/>
            <person name="Murat F."/>
            <person name="Fuchs J."/>
            <person name="Jenkins J."/>
            <person name="Haas F.B."/>
            <person name="Piednoel M."/>
            <person name="Gundlach H."/>
            <person name="Van Bel M."/>
            <person name="Meyberg R."/>
            <person name="Vives C."/>
            <person name="Morata J."/>
            <person name="Symeonidi A."/>
            <person name="Hiss M."/>
            <person name="Muchero W."/>
            <person name="Kamisugi Y."/>
            <person name="Saleh O."/>
            <person name="Blanc G."/>
            <person name="Decker E.L."/>
            <person name="van Gessel N."/>
            <person name="Grimwood J."/>
            <person name="Hayes R.D."/>
            <person name="Graham S.W."/>
            <person name="Gunter L.E."/>
            <person name="McDaniel S.F."/>
            <person name="Hoernstein S.N.W."/>
            <person name="Larsson A."/>
            <person name="Li F.W."/>
            <person name="Perroud P.F."/>
            <person name="Phillips J."/>
            <person name="Ranjan P."/>
            <person name="Rokshar D.S."/>
            <person name="Rothfels C.J."/>
            <person name="Schneider L."/>
            <person name="Shu S."/>
            <person name="Stevenson D.W."/>
            <person name="Thummler F."/>
            <person name="Tillich M."/>
            <person name="Villarreal Aguilar J.C."/>
            <person name="Widiez T."/>
            <person name="Wong G.K."/>
            <person name="Wymore A."/>
            <person name="Zhang Y."/>
            <person name="Zimmer A.D."/>
            <person name="Quatrano R.S."/>
            <person name="Mayer K.F.X."/>
            <person name="Goodstein D."/>
            <person name="Casacuberta J.M."/>
            <person name="Vandepoele K."/>
            <person name="Reski R."/>
            <person name="Cuming A.C."/>
            <person name="Tuskan G.A."/>
            <person name="Maumus F."/>
            <person name="Salse J."/>
            <person name="Schmutz J."/>
            <person name="Rensing S.A."/>
        </authorList>
    </citation>
    <scope>NUCLEOTIDE SEQUENCE [LARGE SCALE GENOMIC DNA]</scope>
    <source>
        <strain evidence="2 3">cv. Gransden 2004</strain>
    </source>
</reference>
<sequence>MQYTSVTNVGFCVTHAVAQVGFSSKFWCILASMAKPDMPYLAHCSLKCYSVEQDRMYDVCSFGLMNA</sequence>
<dbReference type="Proteomes" id="UP000006727">
    <property type="component" value="Chromosome 22"/>
</dbReference>
<keyword evidence="3" id="KW-1185">Reference proteome</keyword>
<dbReference type="Gramene" id="Pp3c22_3000V3.2">
    <property type="protein sequence ID" value="PAC:32905350.CDS.1"/>
    <property type="gene ID" value="Pp3c22_3000"/>
</dbReference>
<protein>
    <submittedName>
        <fullName evidence="1 2">Uncharacterized protein</fullName>
    </submittedName>
</protein>
<evidence type="ECO:0000313" key="3">
    <source>
        <dbReference type="Proteomes" id="UP000006727"/>
    </source>
</evidence>
<evidence type="ECO:0000313" key="1">
    <source>
        <dbReference type="EMBL" id="PNR30324.1"/>
    </source>
</evidence>
<accession>A0A2K1IM20</accession>
<dbReference type="EnsemblPlants" id="Pp3c22_3000V3.1">
    <property type="protein sequence ID" value="PAC:32905349.CDS.1"/>
    <property type="gene ID" value="Pp3c22_3000"/>
</dbReference>
<reference evidence="2" key="3">
    <citation type="submission" date="2020-12" db="UniProtKB">
        <authorList>
            <consortium name="EnsemblPlants"/>
        </authorList>
    </citation>
    <scope>IDENTIFICATION</scope>
</reference>
<dbReference type="Gramene" id="Pp3c22_3000V3.1">
    <property type="protein sequence ID" value="PAC:32905349.CDS.1"/>
    <property type="gene ID" value="Pp3c22_3000"/>
</dbReference>
<gene>
    <name evidence="1" type="ORF">PHYPA_026640</name>
</gene>
<evidence type="ECO:0000313" key="2">
    <source>
        <dbReference type="EnsemblPlants" id="PAC:32905349.CDS.1"/>
    </source>
</evidence>
<dbReference type="AlphaFoldDB" id="A0A2K1IM20"/>
<dbReference type="EnsemblPlants" id="Pp3c22_3000V3.2">
    <property type="protein sequence ID" value="PAC:32905350.CDS.1"/>
    <property type="gene ID" value="Pp3c22_3000"/>
</dbReference>
<organism evidence="1">
    <name type="scientific">Physcomitrium patens</name>
    <name type="common">Spreading-leaved earth moss</name>
    <name type="synonym">Physcomitrella patens</name>
    <dbReference type="NCBI Taxonomy" id="3218"/>
    <lineage>
        <taxon>Eukaryota</taxon>
        <taxon>Viridiplantae</taxon>
        <taxon>Streptophyta</taxon>
        <taxon>Embryophyta</taxon>
        <taxon>Bryophyta</taxon>
        <taxon>Bryophytina</taxon>
        <taxon>Bryopsida</taxon>
        <taxon>Funariidae</taxon>
        <taxon>Funariales</taxon>
        <taxon>Funariaceae</taxon>
        <taxon>Physcomitrium</taxon>
    </lineage>
</organism>
<dbReference type="InParanoid" id="A0A2K1IM20"/>
<name>A0A2K1IM20_PHYPA</name>